<accession>A0A8H7YMA4</accession>
<dbReference type="VEuPathDB" id="FungiDB:I7I52_05100"/>
<keyword evidence="1" id="KW-0472">Membrane</keyword>
<evidence type="ECO:0000313" key="3">
    <source>
        <dbReference type="Proteomes" id="UP000670092"/>
    </source>
</evidence>
<comment type="caution">
    <text evidence="2">The sequence shown here is derived from an EMBL/GenBank/DDBJ whole genome shotgun (WGS) entry which is preliminary data.</text>
</comment>
<sequence length="143" mass="16215">MNGKQSPANVNGAFRIEPGQRSIPDYENLVRNSLRLLVSCNLLRHCLNYEKLFIQLSQPPLLPQNTTLKADMCIKSHLTWLLARLANKGQKSKSPSDPFSTGMEPSASLGLFWPIDYIGIFLVSFIARQLNIALEKRYRAEIR</sequence>
<evidence type="ECO:0000313" key="2">
    <source>
        <dbReference type="EMBL" id="KAG5293696.1"/>
    </source>
</evidence>
<dbReference type="Proteomes" id="UP000670092">
    <property type="component" value="Unassembled WGS sequence"/>
</dbReference>
<gene>
    <name evidence="2" type="ORF">I7I52_05100</name>
</gene>
<reference evidence="2 3" key="1">
    <citation type="submission" date="2021-01" db="EMBL/GenBank/DDBJ databases">
        <title>Chromosome-level genome assembly of a human fungal pathogen reveals clustering of transcriptionally co-regulated genes.</title>
        <authorList>
            <person name="Voorhies M."/>
            <person name="Cohen S."/>
            <person name="Shea T.P."/>
            <person name="Petrus S."/>
            <person name="Munoz J.F."/>
            <person name="Poplawski S."/>
            <person name="Goldman W.E."/>
            <person name="Michael T."/>
            <person name="Cuomo C.A."/>
            <person name="Sil A."/>
            <person name="Beyhan S."/>
        </authorList>
    </citation>
    <scope>NUCLEOTIDE SEQUENCE [LARGE SCALE GENOMIC DNA]</scope>
    <source>
        <strain evidence="2 3">G184AR</strain>
    </source>
</reference>
<dbReference type="AlphaFoldDB" id="A0A8H7YMA4"/>
<proteinExistence type="predicted"/>
<keyword evidence="1" id="KW-0812">Transmembrane</keyword>
<name>A0A8H7YMA4_AJECA</name>
<keyword evidence="1" id="KW-1133">Transmembrane helix</keyword>
<protein>
    <submittedName>
        <fullName evidence="2">Uncharacterized protein</fullName>
    </submittedName>
</protein>
<dbReference type="EMBL" id="JAEVHI010000004">
    <property type="protein sequence ID" value="KAG5293696.1"/>
    <property type="molecule type" value="Genomic_DNA"/>
</dbReference>
<organism evidence="2 3">
    <name type="scientific">Ajellomyces capsulatus</name>
    <name type="common">Darling's disease fungus</name>
    <name type="synonym">Histoplasma capsulatum</name>
    <dbReference type="NCBI Taxonomy" id="5037"/>
    <lineage>
        <taxon>Eukaryota</taxon>
        <taxon>Fungi</taxon>
        <taxon>Dikarya</taxon>
        <taxon>Ascomycota</taxon>
        <taxon>Pezizomycotina</taxon>
        <taxon>Eurotiomycetes</taxon>
        <taxon>Eurotiomycetidae</taxon>
        <taxon>Onygenales</taxon>
        <taxon>Ajellomycetaceae</taxon>
        <taxon>Histoplasma</taxon>
    </lineage>
</organism>
<feature type="transmembrane region" description="Helical" evidence="1">
    <location>
        <begin position="107"/>
        <end position="127"/>
    </location>
</feature>
<evidence type="ECO:0000256" key="1">
    <source>
        <dbReference type="SAM" id="Phobius"/>
    </source>
</evidence>